<dbReference type="AlphaFoldDB" id="A0A915MEY6"/>
<evidence type="ECO:0000313" key="1">
    <source>
        <dbReference type="Proteomes" id="UP000887561"/>
    </source>
</evidence>
<dbReference type="Proteomes" id="UP000887561">
    <property type="component" value="Unplaced"/>
</dbReference>
<dbReference type="InterPro" id="IPR012337">
    <property type="entry name" value="RNaseH-like_sf"/>
</dbReference>
<organism evidence="1 2">
    <name type="scientific">Meloidogyne javanica</name>
    <name type="common">Root-knot nematode worm</name>
    <dbReference type="NCBI Taxonomy" id="6303"/>
    <lineage>
        <taxon>Eukaryota</taxon>
        <taxon>Metazoa</taxon>
        <taxon>Ecdysozoa</taxon>
        <taxon>Nematoda</taxon>
        <taxon>Chromadorea</taxon>
        <taxon>Rhabditida</taxon>
        <taxon>Tylenchina</taxon>
        <taxon>Tylenchomorpha</taxon>
        <taxon>Tylenchoidea</taxon>
        <taxon>Meloidogynidae</taxon>
        <taxon>Meloidogyninae</taxon>
        <taxon>Meloidogyne</taxon>
        <taxon>Meloidogyne incognita group</taxon>
    </lineage>
</organism>
<evidence type="ECO:0000313" key="2">
    <source>
        <dbReference type="WBParaSite" id="scaffold35314_cov529.g22381"/>
    </source>
</evidence>
<dbReference type="WBParaSite" id="scaffold35314_cov529.g22381">
    <property type="protein sequence ID" value="scaffold35314_cov529.g22381"/>
    <property type="gene ID" value="scaffold35314_cov529.g22381"/>
</dbReference>
<accession>A0A915MEY6</accession>
<keyword evidence="1" id="KW-1185">Reference proteome</keyword>
<proteinExistence type="predicted"/>
<dbReference type="SUPFAM" id="SSF53098">
    <property type="entry name" value="Ribonuclease H-like"/>
    <property type="match status" value="1"/>
</dbReference>
<sequence>MPMSLASLVPAFALQVEDKPYFPHLANHPNNYGKMIFPTKADYLADGMLPEKRKQFDQWYEQQQQNPFNLEEALASYCTNDVEILMAALVAFRSEFLEL</sequence>
<protein>
    <submittedName>
        <fullName evidence="2">DNA-directed DNA polymerase</fullName>
    </submittedName>
</protein>
<name>A0A915MEY6_MELJA</name>
<reference evidence="2" key="1">
    <citation type="submission" date="2022-11" db="UniProtKB">
        <authorList>
            <consortium name="WormBaseParasite"/>
        </authorList>
    </citation>
    <scope>IDENTIFICATION</scope>
</reference>